<proteinExistence type="predicted"/>
<dbReference type="RefSeq" id="WP_181406484.1">
    <property type="nucleotide sequence ID" value="NZ_JBHUMR010000007.1"/>
</dbReference>
<evidence type="ECO:0000313" key="2">
    <source>
        <dbReference type="Proteomes" id="UP001597458"/>
    </source>
</evidence>
<dbReference type="Proteomes" id="UP001597458">
    <property type="component" value="Unassembled WGS sequence"/>
</dbReference>
<accession>A0ABW5PNU5</accession>
<comment type="caution">
    <text evidence="1">The sequence shown here is derived from an EMBL/GenBank/DDBJ whole genome shotgun (WGS) entry which is preliminary data.</text>
</comment>
<reference evidence="2" key="1">
    <citation type="journal article" date="2019" name="Int. J. Syst. Evol. Microbiol.">
        <title>The Global Catalogue of Microorganisms (GCM) 10K type strain sequencing project: providing services to taxonomists for standard genome sequencing and annotation.</title>
        <authorList>
            <consortium name="The Broad Institute Genomics Platform"/>
            <consortium name="The Broad Institute Genome Sequencing Center for Infectious Disease"/>
            <person name="Wu L."/>
            <person name="Ma J."/>
        </authorList>
    </citation>
    <scope>NUCLEOTIDE SEQUENCE [LARGE SCALE GENOMIC DNA]</scope>
    <source>
        <strain evidence="2">TISTR 2241</strain>
    </source>
</reference>
<organism evidence="1 2">
    <name type="scientific">Terrilactibacillus laevilacticus</name>
    <dbReference type="NCBI Taxonomy" id="1380157"/>
    <lineage>
        <taxon>Bacteria</taxon>
        <taxon>Bacillati</taxon>
        <taxon>Bacillota</taxon>
        <taxon>Bacilli</taxon>
        <taxon>Bacillales</taxon>
        <taxon>Bacillaceae</taxon>
        <taxon>Terrilactibacillus</taxon>
    </lineage>
</organism>
<evidence type="ECO:0000313" key="1">
    <source>
        <dbReference type="EMBL" id="MFD2616530.1"/>
    </source>
</evidence>
<keyword evidence="2" id="KW-1185">Reference proteome</keyword>
<dbReference type="EMBL" id="JBHUMR010000007">
    <property type="protein sequence ID" value="MFD2616530.1"/>
    <property type="molecule type" value="Genomic_DNA"/>
</dbReference>
<gene>
    <name evidence="1" type="ORF">ACFSTF_04285</name>
</gene>
<name>A0ABW5PNU5_9BACI</name>
<sequence length="48" mass="5830">MKEDWYEEIKKIIENPDMVIDYFAMHYTDERGEHNEVAIINESLELQV</sequence>
<protein>
    <submittedName>
        <fullName evidence="1">Uncharacterized protein</fullName>
    </submittedName>
</protein>